<dbReference type="Proteomes" id="UP001146468">
    <property type="component" value="Unassembled WGS sequence"/>
</dbReference>
<feature type="transmembrane region" description="Helical" evidence="2">
    <location>
        <begin position="38"/>
        <end position="58"/>
    </location>
</feature>
<proteinExistence type="predicted"/>
<keyword evidence="2" id="KW-0472">Membrane</keyword>
<accession>A0A9X3LUL3</accession>
<evidence type="ECO:0000256" key="1">
    <source>
        <dbReference type="SAM" id="MobiDB-lite"/>
    </source>
</evidence>
<feature type="transmembrane region" description="Helical" evidence="2">
    <location>
        <begin position="70"/>
        <end position="94"/>
    </location>
</feature>
<keyword evidence="2" id="KW-1133">Transmembrane helix</keyword>
<feature type="region of interest" description="Disordered" evidence="1">
    <location>
        <begin position="1"/>
        <end position="23"/>
    </location>
</feature>
<dbReference type="RefSeq" id="WP_269965756.1">
    <property type="nucleotide sequence ID" value="NZ_JAKMUS010000011.1"/>
</dbReference>
<reference evidence="3" key="1">
    <citation type="submission" date="2022-02" db="EMBL/GenBank/DDBJ databases">
        <title>Corynebacterium sp. from urogenital microbiome.</title>
        <authorList>
            <person name="Cappelli E.A."/>
            <person name="Ribeiro T.G."/>
            <person name="Peixe L."/>
        </authorList>
    </citation>
    <scope>NUCLEOTIDE SEQUENCE</scope>
    <source>
        <strain evidence="3">C8Ua_172</strain>
    </source>
</reference>
<organism evidence="3 4">
    <name type="scientific">Corynebacterium meitnerae</name>
    <dbReference type="NCBI Taxonomy" id="2913498"/>
    <lineage>
        <taxon>Bacteria</taxon>
        <taxon>Bacillati</taxon>
        <taxon>Actinomycetota</taxon>
        <taxon>Actinomycetes</taxon>
        <taxon>Mycobacteriales</taxon>
        <taxon>Corynebacteriaceae</taxon>
        <taxon>Corynebacterium</taxon>
    </lineage>
</organism>
<sequence>MAKHSLDTPASVSRRLEVPGPSPEVEAERRRSLRIYKAWMTGLLVFAAIVFLACSWWTDHAGGDVPGWVGYVRAAAEAGMVGGLADWFAVTALFRYPMGIPIPHTALVPRKKDQIGGALSEFVGENFLNAQLITEKVSEANVPEKIGAWLAQPANAEKVSEQVGRFTANAVGAIDPADAEALINQQVIDRFAEPAWGPPLGRMLDSLIADGKVEPVVQEIITWGRGKVGEMEDTVVSMIDDRMPRWAPRFAKDLVGERVYRELVDFMEEIDTDPQHDARRAIRQMLSQFAQDLQFDAAMITRVEGLKQDIMGSRAAQNLAGEMWSAVSQSLIDAAVDPSSLLRRRVAELAQEWGERITTDAQLREELDRRIKGGARFVADNYADDITGIISDTIERWDGKEAAEKIELMVGKDLQFIRMNGTIVGALAGLAIYTVSQFLF</sequence>
<name>A0A9X3LUL3_9CORY</name>
<evidence type="ECO:0000313" key="3">
    <source>
        <dbReference type="EMBL" id="MCZ9294332.1"/>
    </source>
</evidence>
<evidence type="ECO:0000313" key="4">
    <source>
        <dbReference type="Proteomes" id="UP001146468"/>
    </source>
</evidence>
<evidence type="ECO:0000256" key="2">
    <source>
        <dbReference type="SAM" id="Phobius"/>
    </source>
</evidence>
<dbReference type="GO" id="GO:0005886">
    <property type="term" value="C:plasma membrane"/>
    <property type="evidence" value="ECO:0007669"/>
    <property type="project" value="TreeGrafter"/>
</dbReference>
<keyword evidence="4" id="KW-1185">Reference proteome</keyword>
<dbReference type="AlphaFoldDB" id="A0A9X3LUL3"/>
<dbReference type="PANTHER" id="PTHR38442:SF1">
    <property type="entry name" value="INNER MEMBRANE PROTEIN"/>
    <property type="match status" value="1"/>
</dbReference>
<keyword evidence="2" id="KW-0812">Transmembrane</keyword>
<feature type="transmembrane region" description="Helical" evidence="2">
    <location>
        <begin position="419"/>
        <end position="439"/>
    </location>
</feature>
<dbReference type="PANTHER" id="PTHR38442">
    <property type="entry name" value="INNER MEMBRANE PROTEIN-RELATED"/>
    <property type="match status" value="1"/>
</dbReference>
<dbReference type="InterPro" id="IPR007383">
    <property type="entry name" value="DUF445"/>
</dbReference>
<dbReference type="Pfam" id="PF04286">
    <property type="entry name" value="DUF445"/>
    <property type="match status" value="1"/>
</dbReference>
<gene>
    <name evidence="3" type="ORF">L8U60_07530</name>
</gene>
<comment type="caution">
    <text evidence="3">The sequence shown here is derived from an EMBL/GenBank/DDBJ whole genome shotgun (WGS) entry which is preliminary data.</text>
</comment>
<dbReference type="EMBL" id="JAKMUS010000011">
    <property type="protein sequence ID" value="MCZ9294332.1"/>
    <property type="molecule type" value="Genomic_DNA"/>
</dbReference>
<protein>
    <submittedName>
        <fullName evidence="3">DUF445 family protein</fullName>
    </submittedName>
</protein>